<comment type="similarity">
    <text evidence="2">Belongs to the NAD(P)-dependent epimerase/dehydratase family. Fucose synthase subfamily.</text>
</comment>
<protein>
    <recommendedName>
        <fullName evidence="3">GDP-L-fucose synthase</fullName>
        <ecNumber evidence="3">1.1.1.271</ecNumber>
    </recommendedName>
</protein>
<dbReference type="PANTHER" id="PTHR43238">
    <property type="entry name" value="GDP-L-FUCOSE SYNTHASE"/>
    <property type="match status" value="1"/>
</dbReference>
<dbReference type="Gene3D" id="3.90.25.10">
    <property type="entry name" value="UDP-galactose 4-epimerase, domain 1"/>
    <property type="match status" value="1"/>
</dbReference>
<accession>A0A9P4NRA6</accession>
<evidence type="ECO:0000313" key="8">
    <source>
        <dbReference type="EMBL" id="KAF2429993.1"/>
    </source>
</evidence>
<dbReference type="InterPro" id="IPR036291">
    <property type="entry name" value="NAD(P)-bd_dom_sf"/>
</dbReference>
<dbReference type="GO" id="GO:0016853">
    <property type="term" value="F:isomerase activity"/>
    <property type="evidence" value="ECO:0007669"/>
    <property type="project" value="UniProtKB-KW"/>
</dbReference>
<reference evidence="8" key="1">
    <citation type="journal article" date="2020" name="Stud. Mycol.">
        <title>101 Dothideomycetes genomes: a test case for predicting lifestyles and emergence of pathogens.</title>
        <authorList>
            <person name="Haridas S."/>
            <person name="Albert R."/>
            <person name="Binder M."/>
            <person name="Bloem J."/>
            <person name="Labutti K."/>
            <person name="Salamov A."/>
            <person name="Andreopoulos B."/>
            <person name="Baker S."/>
            <person name="Barry K."/>
            <person name="Bills G."/>
            <person name="Bluhm B."/>
            <person name="Cannon C."/>
            <person name="Castanera R."/>
            <person name="Culley D."/>
            <person name="Daum C."/>
            <person name="Ezra D."/>
            <person name="Gonzalez J."/>
            <person name="Henrissat B."/>
            <person name="Kuo A."/>
            <person name="Liang C."/>
            <person name="Lipzen A."/>
            <person name="Lutzoni F."/>
            <person name="Magnuson J."/>
            <person name="Mondo S."/>
            <person name="Nolan M."/>
            <person name="Ohm R."/>
            <person name="Pangilinan J."/>
            <person name="Park H.-J."/>
            <person name="Ramirez L."/>
            <person name="Alfaro M."/>
            <person name="Sun H."/>
            <person name="Tritt A."/>
            <person name="Yoshinaga Y."/>
            <person name="Zwiers L.-H."/>
            <person name="Turgeon B."/>
            <person name="Goodwin S."/>
            <person name="Spatafora J."/>
            <person name="Crous P."/>
            <person name="Grigoriev I."/>
        </authorList>
    </citation>
    <scope>NUCLEOTIDE SEQUENCE</scope>
    <source>
        <strain evidence="8">CBS 130266</strain>
    </source>
</reference>
<dbReference type="HAMAP" id="MF_00956">
    <property type="entry name" value="GDP_fucose_synth"/>
    <property type="match status" value="1"/>
</dbReference>
<keyword evidence="9" id="KW-1185">Reference proteome</keyword>
<evidence type="ECO:0000256" key="2">
    <source>
        <dbReference type="ARBA" id="ARBA00005959"/>
    </source>
</evidence>
<dbReference type="SUPFAM" id="SSF51735">
    <property type="entry name" value="NAD(P)-binding Rossmann-fold domains"/>
    <property type="match status" value="1"/>
</dbReference>
<organism evidence="8 9">
    <name type="scientific">Tothia fuscella</name>
    <dbReference type="NCBI Taxonomy" id="1048955"/>
    <lineage>
        <taxon>Eukaryota</taxon>
        <taxon>Fungi</taxon>
        <taxon>Dikarya</taxon>
        <taxon>Ascomycota</taxon>
        <taxon>Pezizomycotina</taxon>
        <taxon>Dothideomycetes</taxon>
        <taxon>Pleosporomycetidae</taxon>
        <taxon>Venturiales</taxon>
        <taxon>Cylindrosympodiaceae</taxon>
        <taxon>Tothia</taxon>
    </lineage>
</organism>
<comment type="caution">
    <text evidence="8">The sequence shown here is derived from an EMBL/GenBank/DDBJ whole genome shotgun (WGS) entry which is preliminary data.</text>
</comment>
<keyword evidence="4" id="KW-0521">NADP</keyword>
<dbReference type="GO" id="GO:0050577">
    <property type="term" value="F:GDP-L-fucose synthase activity"/>
    <property type="evidence" value="ECO:0007669"/>
    <property type="project" value="UniProtKB-EC"/>
</dbReference>
<feature type="domain" description="NAD-dependent epimerase/dehydratase" evidence="7">
    <location>
        <begin position="9"/>
        <end position="240"/>
    </location>
</feature>
<evidence type="ECO:0000256" key="5">
    <source>
        <dbReference type="ARBA" id="ARBA00023002"/>
    </source>
</evidence>
<dbReference type="EC" id="1.1.1.271" evidence="3"/>
<keyword evidence="5" id="KW-0560">Oxidoreductase</keyword>
<keyword evidence="6" id="KW-0413">Isomerase</keyword>
<evidence type="ECO:0000256" key="1">
    <source>
        <dbReference type="ARBA" id="ARBA00004883"/>
    </source>
</evidence>
<dbReference type="AlphaFoldDB" id="A0A9P4NRA6"/>
<name>A0A9P4NRA6_9PEZI</name>
<sequence length="338" mass="37290">MVSTAICKILVTGGSGLVGSAIKEATLSCHALFGRDENEEWVFVASSHGDLRNYEAARSLFEIHKPTKVVHLAARVGGAYENSLKPASFLLDNLAIDGNISRLCHEFKVQKLVFCLSTCIFPDKTSYPINKSMLHDGPPHDSNFGYAYAKQMLDCSNRAYLNQHGCNYTAVIPTNIYGPNDNFSKGCHFVPAIIQRIAQARDAGADSIIIPGSGSALRQFISSHDLAKLIIWVLKNYNTPTPIILSVDESDEIMIKEVVQQVCKLSGFQGTVEWDTSQTDGQLKKTADNSRMKEHIGEFSFTPLEIGLAETLAWYDGNRHLVRDGLTKSEIRGHRKGE</sequence>
<comment type="pathway">
    <text evidence="1">Nucleotide-sugar biosynthesis; GDP-L-fucose biosynthesis via de novo pathway; GDP-L-fucose from GDP-alpha-D-mannose: step 2/2.</text>
</comment>
<dbReference type="Gene3D" id="3.40.50.720">
    <property type="entry name" value="NAD(P)-binding Rossmann-like Domain"/>
    <property type="match status" value="1"/>
</dbReference>
<dbReference type="OrthoDB" id="202470at2759"/>
<dbReference type="Pfam" id="PF01370">
    <property type="entry name" value="Epimerase"/>
    <property type="match status" value="1"/>
</dbReference>
<gene>
    <name evidence="8" type="ORF">EJ08DRAFT_688073</name>
</gene>
<dbReference type="PANTHER" id="PTHR43238:SF1">
    <property type="entry name" value="GDP-L-FUCOSE SYNTHASE"/>
    <property type="match status" value="1"/>
</dbReference>
<dbReference type="Proteomes" id="UP000800235">
    <property type="component" value="Unassembled WGS sequence"/>
</dbReference>
<evidence type="ECO:0000256" key="6">
    <source>
        <dbReference type="ARBA" id="ARBA00023235"/>
    </source>
</evidence>
<dbReference type="EMBL" id="MU007042">
    <property type="protein sequence ID" value="KAF2429993.1"/>
    <property type="molecule type" value="Genomic_DNA"/>
</dbReference>
<proteinExistence type="inferred from homology"/>
<dbReference type="InterPro" id="IPR001509">
    <property type="entry name" value="Epimerase_deHydtase"/>
</dbReference>
<dbReference type="CDD" id="cd05239">
    <property type="entry name" value="GDP_FS_SDR_e"/>
    <property type="match status" value="1"/>
</dbReference>
<evidence type="ECO:0000256" key="3">
    <source>
        <dbReference type="ARBA" id="ARBA00012371"/>
    </source>
</evidence>
<evidence type="ECO:0000259" key="7">
    <source>
        <dbReference type="Pfam" id="PF01370"/>
    </source>
</evidence>
<evidence type="ECO:0000256" key="4">
    <source>
        <dbReference type="ARBA" id="ARBA00022857"/>
    </source>
</evidence>
<dbReference type="InterPro" id="IPR028614">
    <property type="entry name" value="GDP_fucose/colitose_synth"/>
</dbReference>
<evidence type="ECO:0000313" key="9">
    <source>
        <dbReference type="Proteomes" id="UP000800235"/>
    </source>
</evidence>